<feature type="transmembrane region" description="Helical" evidence="1">
    <location>
        <begin position="99"/>
        <end position="123"/>
    </location>
</feature>
<protein>
    <recommendedName>
        <fullName evidence="4">WG containing repeat-containing protein</fullName>
    </recommendedName>
</protein>
<proteinExistence type="predicted"/>
<dbReference type="STRING" id="1121131.SAMN02745229_00011"/>
<reference evidence="3" key="1">
    <citation type="submission" date="2016-11" db="EMBL/GenBank/DDBJ databases">
        <authorList>
            <person name="Varghese N."/>
            <person name="Submissions S."/>
        </authorList>
    </citation>
    <scope>NUCLEOTIDE SEQUENCE [LARGE SCALE GENOMIC DNA]</scope>
    <source>
        <strain evidence="3">DSM 3071</strain>
    </source>
</reference>
<organism evidence="2 3">
    <name type="scientific">Butyrivibrio fibrisolvens DSM 3071</name>
    <dbReference type="NCBI Taxonomy" id="1121131"/>
    <lineage>
        <taxon>Bacteria</taxon>
        <taxon>Bacillati</taxon>
        <taxon>Bacillota</taxon>
        <taxon>Clostridia</taxon>
        <taxon>Lachnospirales</taxon>
        <taxon>Lachnospiraceae</taxon>
        <taxon>Butyrivibrio</taxon>
    </lineage>
</organism>
<keyword evidence="1" id="KW-0812">Transmembrane</keyword>
<feature type="transmembrane region" description="Helical" evidence="1">
    <location>
        <begin position="217"/>
        <end position="237"/>
    </location>
</feature>
<name>A0A1M5PL40_BUTFI</name>
<feature type="transmembrane region" description="Helical" evidence="1">
    <location>
        <begin position="72"/>
        <end position="93"/>
    </location>
</feature>
<feature type="transmembrane region" description="Helical" evidence="1">
    <location>
        <begin position="168"/>
        <end position="184"/>
    </location>
</feature>
<dbReference type="EMBL" id="FQXK01000003">
    <property type="protein sequence ID" value="SHH01973.1"/>
    <property type="molecule type" value="Genomic_DNA"/>
</dbReference>
<keyword evidence="1" id="KW-0472">Membrane</keyword>
<evidence type="ECO:0000313" key="2">
    <source>
        <dbReference type="EMBL" id="SHH01973.1"/>
    </source>
</evidence>
<evidence type="ECO:0000313" key="3">
    <source>
        <dbReference type="Proteomes" id="UP000184278"/>
    </source>
</evidence>
<gene>
    <name evidence="2" type="ORF">SAMN02745229_00011</name>
</gene>
<dbReference type="Proteomes" id="UP000184278">
    <property type="component" value="Unassembled WGS sequence"/>
</dbReference>
<evidence type="ECO:0008006" key="4">
    <source>
        <dbReference type="Google" id="ProtNLM"/>
    </source>
</evidence>
<evidence type="ECO:0000256" key="1">
    <source>
        <dbReference type="SAM" id="Phobius"/>
    </source>
</evidence>
<keyword evidence="3" id="KW-1185">Reference proteome</keyword>
<accession>A0A1M5PL40</accession>
<feature type="transmembrane region" description="Helical" evidence="1">
    <location>
        <begin position="143"/>
        <end position="162"/>
    </location>
</feature>
<keyword evidence="1" id="KW-1133">Transmembrane helix</keyword>
<sequence length="595" mass="69281">MKLNLKFVFITFTLLNLVSGFLRVLSHYDPFITKKIDIVLYLIQIIILMFIYRIACLITPKRINASKVRHTIRNYIICESALLYIICMCGNVTSKLTGVMIIFLFILKQVLEFLLYYCALWDISDYSTRNDYLHERQLATRKIKILILSELSIVLLFFFLMHYKTSKLLIAVYVLILVRTYIEFKISKYISESFDGKCEGNPSIRKIVDIKLAKSEIIKIIIVFGLVGLTLILRFTYIDHDVEMEYDDRGFEYHYLKYVDNSQYFNNNMMPSWTGFCDRRYGVHNLIAGTDTGAIYKDELYFDKNGIAWDHARHLIDIYGNELIETPAVMNLQKSYGQKTLDEFIDMCCENDIYQIDTDSVHGGFKGIGSDYRSYEYFYNGLGCYYCDFFNRYGLISEDGEVVTSPKYKYLRIYHDPLADYPVAFVYEEDGDVNVLNSEGQELVNEPYGRSRDIYLCSLGIIHVTGCGRNMSNYYINTKGELLSPDYYYDGGELCGDILCVKKYEDDNNTYIFGYDGQLLFNSDQYSSYEAHANSKGEVTCLLVYSEEKCKYGLIDFDGNLVTKDWYPLIEFRDGSYNCYSYANDRTLLETVELE</sequence>
<dbReference type="AlphaFoldDB" id="A0A1M5PL40"/>
<feature type="transmembrane region" description="Helical" evidence="1">
    <location>
        <begin position="38"/>
        <end position="60"/>
    </location>
</feature>
<feature type="transmembrane region" description="Helical" evidence="1">
    <location>
        <begin position="7"/>
        <end position="26"/>
    </location>
</feature>